<evidence type="ECO:0000256" key="12">
    <source>
        <dbReference type="ARBA" id="ARBA00023002"/>
    </source>
</evidence>
<keyword evidence="13 16" id="KW-0131">Cell cycle</keyword>
<dbReference type="Proteomes" id="UP000195437">
    <property type="component" value="Chromosome"/>
</dbReference>
<dbReference type="SUPFAM" id="SSF56176">
    <property type="entry name" value="FAD-binding/transporter-associated domain-like"/>
    <property type="match status" value="1"/>
</dbReference>
<dbReference type="GO" id="GO:0051301">
    <property type="term" value="P:cell division"/>
    <property type="evidence" value="ECO:0007669"/>
    <property type="project" value="UniProtKB-KW"/>
</dbReference>
<dbReference type="GO" id="GO:0071555">
    <property type="term" value="P:cell wall organization"/>
    <property type="evidence" value="ECO:0007669"/>
    <property type="project" value="UniProtKB-KW"/>
</dbReference>
<evidence type="ECO:0000313" key="18">
    <source>
        <dbReference type="EMBL" id="ARU62294.1"/>
    </source>
</evidence>
<dbReference type="EC" id="1.3.1.98" evidence="16"/>
<dbReference type="AlphaFoldDB" id="A0A1Y0ISH1"/>
<evidence type="ECO:0000256" key="2">
    <source>
        <dbReference type="ARBA" id="ARBA00003921"/>
    </source>
</evidence>
<dbReference type="Pfam" id="PF02873">
    <property type="entry name" value="MurB_C"/>
    <property type="match status" value="1"/>
</dbReference>
<keyword evidence="14 16" id="KW-0961">Cell wall biogenesis/degradation</keyword>
<feature type="active site" evidence="16">
    <location>
        <position position="176"/>
    </location>
</feature>
<evidence type="ECO:0000256" key="11">
    <source>
        <dbReference type="ARBA" id="ARBA00022984"/>
    </source>
</evidence>
<evidence type="ECO:0000256" key="16">
    <source>
        <dbReference type="HAMAP-Rule" id="MF_00037"/>
    </source>
</evidence>
<evidence type="ECO:0000256" key="1">
    <source>
        <dbReference type="ARBA" id="ARBA00001974"/>
    </source>
</evidence>
<dbReference type="NCBIfam" id="TIGR00179">
    <property type="entry name" value="murB"/>
    <property type="match status" value="1"/>
</dbReference>
<protein>
    <recommendedName>
        <fullName evidence="16">UDP-N-acetylenolpyruvoylglucosamine reductase</fullName>
        <ecNumber evidence="16">1.3.1.98</ecNumber>
    </recommendedName>
    <alternativeName>
        <fullName evidence="16">UDP-N-acetylmuramate dehydrogenase</fullName>
    </alternativeName>
</protein>
<comment type="catalytic activity">
    <reaction evidence="15 16">
        <text>UDP-N-acetyl-alpha-D-muramate + NADP(+) = UDP-N-acetyl-3-O-(1-carboxyvinyl)-alpha-D-glucosamine + NADPH + H(+)</text>
        <dbReference type="Rhea" id="RHEA:12248"/>
        <dbReference type="ChEBI" id="CHEBI:15378"/>
        <dbReference type="ChEBI" id="CHEBI:57783"/>
        <dbReference type="ChEBI" id="CHEBI:58349"/>
        <dbReference type="ChEBI" id="CHEBI:68483"/>
        <dbReference type="ChEBI" id="CHEBI:70757"/>
        <dbReference type="EC" id="1.3.1.98"/>
    </reaction>
</comment>
<dbReference type="InterPro" id="IPR011601">
    <property type="entry name" value="MurB_C"/>
</dbReference>
<evidence type="ECO:0000256" key="7">
    <source>
        <dbReference type="ARBA" id="ARBA00022630"/>
    </source>
</evidence>
<dbReference type="RefSeq" id="WP_087457658.1">
    <property type="nucleotide sequence ID" value="NZ_CP021434.1"/>
</dbReference>
<keyword evidence="19" id="KW-1185">Reference proteome</keyword>
<sequence length="305" mass="33029">MKKEQTKSLFANEDVGTVLLEEPLSKHTSWKIGGPADVFVLPTTIEHLVRIMELTHEHQIPWYVIGKGSNLLVKDGGLRGVVLKLGDNFSELQIEGQTLTAQGGRSFVSAANHAIRSGLGGLEFATGIPGTVGGAVMMNAGAHGGEVKDVLKECRVLTEEGKIVHLAHADLNFDYRYSRLKDRPAIVLDASFSLHPGDAAEMSERVKGWRERRQATQPLAMPSCGSVFRNPDGTHAGKLVEEAGLKGTRIGGAQISELHGNFIVNTGGAKAADVLQVIELVQRTIKQKYGYELHPEVRIVGEETQ</sequence>
<dbReference type="Pfam" id="PF01565">
    <property type="entry name" value="FAD_binding_4"/>
    <property type="match status" value="1"/>
</dbReference>
<reference evidence="19" key="1">
    <citation type="submission" date="2017-05" db="EMBL/GenBank/DDBJ databases">
        <authorList>
            <person name="Sung H."/>
        </authorList>
    </citation>
    <scope>NUCLEOTIDE SEQUENCE [LARGE SCALE GENOMIC DNA]</scope>
    <source>
        <strain evidence="19">AR23208</strain>
    </source>
</reference>
<dbReference type="GO" id="GO:0008360">
    <property type="term" value="P:regulation of cell shape"/>
    <property type="evidence" value="ECO:0007669"/>
    <property type="project" value="UniProtKB-KW"/>
</dbReference>
<keyword evidence="9 16" id="KW-0521">NADP</keyword>
<dbReference type="SUPFAM" id="SSF56194">
    <property type="entry name" value="Uridine diphospho-N-Acetylenolpyruvylglucosamine reductase, MurB, C-terminal domain"/>
    <property type="match status" value="1"/>
</dbReference>
<dbReference type="InterPro" id="IPR003170">
    <property type="entry name" value="MurB"/>
</dbReference>
<dbReference type="UniPathway" id="UPA00219"/>
<keyword evidence="5 16" id="KW-0963">Cytoplasm</keyword>
<dbReference type="Gene3D" id="3.90.78.10">
    <property type="entry name" value="UDP-N-acetylenolpyruvoylglucosamine reductase, C-terminal domain"/>
    <property type="match status" value="1"/>
</dbReference>
<feature type="active site" description="Proton donor" evidence="16">
    <location>
        <position position="226"/>
    </location>
</feature>
<evidence type="ECO:0000256" key="8">
    <source>
        <dbReference type="ARBA" id="ARBA00022827"/>
    </source>
</evidence>
<dbReference type="GO" id="GO:0005829">
    <property type="term" value="C:cytosol"/>
    <property type="evidence" value="ECO:0007669"/>
    <property type="project" value="TreeGrafter"/>
</dbReference>
<proteinExistence type="inferred from homology"/>
<dbReference type="PANTHER" id="PTHR21071:SF5">
    <property type="entry name" value="UDP-N-ACETYLENOLPYRUVOYLGLUCOSAMINE REDUCTASE"/>
    <property type="match status" value="1"/>
</dbReference>
<dbReference type="GO" id="GO:0009252">
    <property type="term" value="P:peptidoglycan biosynthetic process"/>
    <property type="evidence" value="ECO:0007669"/>
    <property type="project" value="UniProtKB-UniRule"/>
</dbReference>
<keyword evidence="6 16" id="KW-0132">Cell division</keyword>
<comment type="pathway">
    <text evidence="4 16">Cell wall biogenesis; peptidoglycan biosynthesis.</text>
</comment>
<dbReference type="InterPro" id="IPR006094">
    <property type="entry name" value="Oxid_FAD_bind_N"/>
</dbReference>
<comment type="cofactor">
    <cofactor evidence="1 16">
        <name>FAD</name>
        <dbReference type="ChEBI" id="CHEBI:57692"/>
    </cofactor>
</comment>
<evidence type="ECO:0000256" key="9">
    <source>
        <dbReference type="ARBA" id="ARBA00022857"/>
    </source>
</evidence>
<keyword evidence="10 16" id="KW-0133">Cell shape</keyword>
<dbReference type="PROSITE" id="PS51387">
    <property type="entry name" value="FAD_PCMH"/>
    <property type="match status" value="1"/>
</dbReference>
<keyword evidence="12 16" id="KW-0560">Oxidoreductase</keyword>
<evidence type="ECO:0000256" key="10">
    <source>
        <dbReference type="ARBA" id="ARBA00022960"/>
    </source>
</evidence>
<dbReference type="GO" id="GO:0071949">
    <property type="term" value="F:FAD binding"/>
    <property type="evidence" value="ECO:0007669"/>
    <property type="project" value="InterPro"/>
</dbReference>
<evidence type="ECO:0000256" key="4">
    <source>
        <dbReference type="ARBA" id="ARBA00004752"/>
    </source>
</evidence>
<evidence type="ECO:0000256" key="3">
    <source>
        <dbReference type="ARBA" id="ARBA00004496"/>
    </source>
</evidence>
<keyword evidence="11 16" id="KW-0573">Peptidoglycan synthesis</keyword>
<evidence type="ECO:0000256" key="13">
    <source>
        <dbReference type="ARBA" id="ARBA00023306"/>
    </source>
</evidence>
<evidence type="ECO:0000313" key="19">
    <source>
        <dbReference type="Proteomes" id="UP000195437"/>
    </source>
</evidence>
<evidence type="ECO:0000256" key="14">
    <source>
        <dbReference type="ARBA" id="ARBA00023316"/>
    </source>
</evidence>
<feature type="domain" description="FAD-binding PCMH-type" evidence="17">
    <location>
        <begin position="31"/>
        <end position="197"/>
    </location>
</feature>
<evidence type="ECO:0000259" key="17">
    <source>
        <dbReference type="PROSITE" id="PS51387"/>
    </source>
</evidence>
<evidence type="ECO:0000256" key="6">
    <source>
        <dbReference type="ARBA" id="ARBA00022618"/>
    </source>
</evidence>
<organism evidence="18 19">
    <name type="scientific">Tumebacillus avium</name>
    <dbReference type="NCBI Taxonomy" id="1903704"/>
    <lineage>
        <taxon>Bacteria</taxon>
        <taxon>Bacillati</taxon>
        <taxon>Bacillota</taxon>
        <taxon>Bacilli</taxon>
        <taxon>Bacillales</taxon>
        <taxon>Alicyclobacillaceae</taxon>
        <taxon>Tumebacillus</taxon>
    </lineage>
</organism>
<evidence type="ECO:0000256" key="15">
    <source>
        <dbReference type="ARBA" id="ARBA00048914"/>
    </source>
</evidence>
<keyword evidence="7 16" id="KW-0285">Flavoprotein</keyword>
<dbReference type="InterPro" id="IPR016169">
    <property type="entry name" value="FAD-bd_PCMH_sub2"/>
</dbReference>
<dbReference type="NCBIfam" id="NF010480">
    <property type="entry name" value="PRK13905.1"/>
    <property type="match status" value="1"/>
</dbReference>
<dbReference type="GO" id="GO:0008762">
    <property type="term" value="F:UDP-N-acetylmuramate dehydrogenase activity"/>
    <property type="evidence" value="ECO:0007669"/>
    <property type="project" value="UniProtKB-UniRule"/>
</dbReference>
<accession>A0A1Y0ISH1</accession>
<dbReference type="Gene3D" id="3.30.465.10">
    <property type="match status" value="1"/>
</dbReference>
<dbReference type="InterPro" id="IPR016166">
    <property type="entry name" value="FAD-bd_PCMH"/>
</dbReference>
<dbReference type="OrthoDB" id="9804753at2"/>
<comment type="subcellular location">
    <subcellularLocation>
        <location evidence="3 16">Cytoplasm</location>
    </subcellularLocation>
</comment>
<dbReference type="Gene3D" id="3.30.43.10">
    <property type="entry name" value="Uridine Diphospho-n-acetylenolpyruvylglucosamine Reductase, domain 2"/>
    <property type="match status" value="1"/>
</dbReference>
<comment type="function">
    <text evidence="2 16">Cell wall formation.</text>
</comment>
<comment type="similarity">
    <text evidence="16">Belongs to the MurB family.</text>
</comment>
<dbReference type="EMBL" id="CP021434">
    <property type="protein sequence ID" value="ARU62294.1"/>
    <property type="molecule type" value="Genomic_DNA"/>
</dbReference>
<dbReference type="InterPro" id="IPR036635">
    <property type="entry name" value="MurB_C_sf"/>
</dbReference>
<feature type="active site" evidence="16">
    <location>
        <position position="296"/>
    </location>
</feature>
<dbReference type="InterPro" id="IPR036318">
    <property type="entry name" value="FAD-bd_PCMH-like_sf"/>
</dbReference>
<keyword evidence="8 16" id="KW-0274">FAD</keyword>
<name>A0A1Y0ISH1_9BACL</name>
<dbReference type="PANTHER" id="PTHR21071">
    <property type="entry name" value="UDP-N-ACETYLENOLPYRUVOYLGLUCOSAMINE REDUCTASE"/>
    <property type="match status" value="1"/>
</dbReference>
<dbReference type="HAMAP" id="MF_00037">
    <property type="entry name" value="MurB"/>
    <property type="match status" value="1"/>
</dbReference>
<evidence type="ECO:0000256" key="5">
    <source>
        <dbReference type="ARBA" id="ARBA00022490"/>
    </source>
</evidence>
<gene>
    <name evidence="16" type="primary">murB</name>
    <name evidence="18" type="ORF">CBW65_15695</name>
</gene>
<dbReference type="InterPro" id="IPR016167">
    <property type="entry name" value="FAD-bd_PCMH_sub1"/>
</dbReference>
<dbReference type="KEGG" id="tum:CBW65_15695"/>